<evidence type="ECO:0000259" key="4">
    <source>
        <dbReference type="PROSITE" id="PS51192"/>
    </source>
</evidence>
<dbReference type="InterPro" id="IPR000330">
    <property type="entry name" value="SNF2_N"/>
</dbReference>
<name>A0ABR1VQI8_9PEZI</name>
<evidence type="ECO:0000256" key="2">
    <source>
        <dbReference type="ARBA" id="ARBA00022801"/>
    </source>
</evidence>
<dbReference type="RefSeq" id="XP_066717986.1">
    <property type="nucleotide sequence ID" value="XM_066855819.1"/>
</dbReference>
<evidence type="ECO:0000313" key="6">
    <source>
        <dbReference type="EMBL" id="KAK8073511.1"/>
    </source>
</evidence>
<dbReference type="GeneID" id="92088882"/>
<dbReference type="InterPro" id="IPR014001">
    <property type="entry name" value="Helicase_ATP-bd"/>
</dbReference>
<reference evidence="6 7" key="1">
    <citation type="submission" date="2023-01" db="EMBL/GenBank/DDBJ databases">
        <title>Analysis of 21 Apiospora genomes using comparative genomics revels a genus with tremendous synthesis potential of carbohydrate active enzymes and secondary metabolites.</title>
        <authorList>
            <person name="Sorensen T."/>
        </authorList>
    </citation>
    <scope>NUCLEOTIDE SEQUENCE [LARGE SCALE GENOMIC DNA]</scope>
    <source>
        <strain evidence="6 7">CBS 135458</strain>
    </source>
</reference>
<dbReference type="InterPro" id="IPR001650">
    <property type="entry name" value="Helicase_C-like"/>
</dbReference>
<dbReference type="PANTHER" id="PTHR45626:SF22">
    <property type="entry name" value="DNA REPAIR PROTEIN RAD5"/>
    <property type="match status" value="1"/>
</dbReference>
<evidence type="ECO:0000256" key="3">
    <source>
        <dbReference type="ARBA" id="ARBA00022840"/>
    </source>
</evidence>
<keyword evidence="7" id="KW-1185">Reference proteome</keyword>
<organism evidence="6 7">
    <name type="scientific">Apiospora phragmitis</name>
    <dbReference type="NCBI Taxonomy" id="2905665"/>
    <lineage>
        <taxon>Eukaryota</taxon>
        <taxon>Fungi</taxon>
        <taxon>Dikarya</taxon>
        <taxon>Ascomycota</taxon>
        <taxon>Pezizomycotina</taxon>
        <taxon>Sordariomycetes</taxon>
        <taxon>Xylariomycetidae</taxon>
        <taxon>Amphisphaeriales</taxon>
        <taxon>Apiosporaceae</taxon>
        <taxon>Apiospora</taxon>
    </lineage>
</organism>
<dbReference type="PANTHER" id="PTHR45626">
    <property type="entry name" value="TRANSCRIPTION TERMINATION FACTOR 2-RELATED"/>
    <property type="match status" value="1"/>
</dbReference>
<dbReference type="InterPro" id="IPR050628">
    <property type="entry name" value="SNF2_RAD54_helicase_TF"/>
</dbReference>
<accession>A0ABR1VQI8</accession>
<sequence>MPSAAEFSHMKMEFPTTLIVAPSPQVMGVWKSEIEKLVSDWKSYRLLQGIMWFRVVLDEAHWIRNTTSQQFKAAKDLQAQRRWCLSGTPIQNTLDDLRSLLDFLHFKPFSEPGFYRKHIIEPLHVASLDPFRNLRLLLRITCFRRTVELLCIPPHEIREIAISLTDTEAQLYGEILDRCKEEFEEILYMRSTKKRYTVLFAATMSLRRLCNHGTCIQRQYSSRLQTPKRQGKAAIRKKINNFSDEPMCAYCYGDDADISADMGALEVCPECSRVLDHGRAAPSPLNEGDDTLHVTSTNQPSTVSTFFNSAQVGDLGFSSKLKAVVDNIRSSPSSKHIVFTSWRLTLEILQRLLVRQGVPNSRIDGQTSFGEREVVLKQFSGEEGPDVLLLSIATGAVGYVNVRRFIDFTFWSGRLTGRKQLDSDEEQAIGRALKIGQQRNVVVYKYIAKQLTDMTKNIVFLQKRKSHLAKISFDGHAGSQEGEKLEDMLFLLQNGSAQQKASGGIIPPAPQHERHPLFGAPHGARNCVDHSGRRGELAEVGFERVD</sequence>
<keyword evidence="2" id="KW-0378">Hydrolase</keyword>
<evidence type="ECO:0000313" key="7">
    <source>
        <dbReference type="Proteomes" id="UP001480595"/>
    </source>
</evidence>
<dbReference type="SUPFAM" id="SSF52540">
    <property type="entry name" value="P-loop containing nucleoside triphosphate hydrolases"/>
    <property type="match status" value="2"/>
</dbReference>
<protein>
    <submittedName>
        <fullName evidence="6">Uncharacterized protein</fullName>
    </submittedName>
</protein>
<keyword evidence="3" id="KW-0067">ATP-binding</keyword>
<dbReference type="EMBL" id="JAQQWL010000005">
    <property type="protein sequence ID" value="KAK8073511.1"/>
    <property type="molecule type" value="Genomic_DNA"/>
</dbReference>
<dbReference type="Pfam" id="PF00271">
    <property type="entry name" value="Helicase_C"/>
    <property type="match status" value="1"/>
</dbReference>
<dbReference type="Gene3D" id="3.40.50.10810">
    <property type="entry name" value="Tandem AAA-ATPase domain"/>
    <property type="match status" value="1"/>
</dbReference>
<dbReference type="Pfam" id="PF00176">
    <property type="entry name" value="SNF2-rel_dom"/>
    <property type="match status" value="1"/>
</dbReference>
<proteinExistence type="predicted"/>
<evidence type="ECO:0000256" key="1">
    <source>
        <dbReference type="ARBA" id="ARBA00022741"/>
    </source>
</evidence>
<evidence type="ECO:0000259" key="5">
    <source>
        <dbReference type="PROSITE" id="PS51194"/>
    </source>
</evidence>
<dbReference type="Gene3D" id="3.40.50.300">
    <property type="entry name" value="P-loop containing nucleotide triphosphate hydrolases"/>
    <property type="match status" value="1"/>
</dbReference>
<dbReference type="PROSITE" id="PS51192">
    <property type="entry name" value="HELICASE_ATP_BIND_1"/>
    <property type="match status" value="1"/>
</dbReference>
<dbReference type="Proteomes" id="UP001480595">
    <property type="component" value="Unassembled WGS sequence"/>
</dbReference>
<comment type="caution">
    <text evidence="6">The sequence shown here is derived from an EMBL/GenBank/DDBJ whole genome shotgun (WGS) entry which is preliminary data.</text>
</comment>
<keyword evidence="1" id="KW-0547">Nucleotide-binding</keyword>
<feature type="domain" description="Helicase ATP-binding" evidence="4">
    <location>
        <begin position="45"/>
        <end position="107"/>
    </location>
</feature>
<gene>
    <name evidence="6" type="ORF">PG994_004410</name>
</gene>
<dbReference type="PROSITE" id="PS51194">
    <property type="entry name" value="HELICASE_CTER"/>
    <property type="match status" value="1"/>
</dbReference>
<feature type="domain" description="Helicase C-terminal" evidence="5">
    <location>
        <begin position="320"/>
        <end position="479"/>
    </location>
</feature>
<dbReference type="InterPro" id="IPR027417">
    <property type="entry name" value="P-loop_NTPase"/>
</dbReference>
<dbReference type="CDD" id="cd18793">
    <property type="entry name" value="SF2_C_SNF"/>
    <property type="match status" value="1"/>
</dbReference>
<dbReference type="InterPro" id="IPR038718">
    <property type="entry name" value="SNF2-like_sf"/>
</dbReference>
<dbReference type="InterPro" id="IPR049730">
    <property type="entry name" value="SNF2/RAD54-like_C"/>
</dbReference>